<keyword evidence="5" id="KW-0238">DNA-binding</keyword>
<evidence type="ECO:0000313" key="11">
    <source>
        <dbReference type="Proteomes" id="UP001329825"/>
    </source>
</evidence>
<feature type="region of interest" description="Disordered" evidence="8">
    <location>
        <begin position="1"/>
        <end position="27"/>
    </location>
</feature>
<reference evidence="10 11" key="1">
    <citation type="submission" date="2024-01" db="EMBL/GenBank/DDBJ databases">
        <title>Comparative genomics of Cryptococcus and Kwoniella reveals pathogenesis evolution and contrasting modes of karyotype evolution via chromosome fusion or intercentromeric recombination.</title>
        <authorList>
            <person name="Coelho M.A."/>
            <person name="David-Palma M."/>
            <person name="Shea T."/>
            <person name="Bowers K."/>
            <person name="McGinley-Smith S."/>
            <person name="Mohammad A.W."/>
            <person name="Gnirke A."/>
            <person name="Yurkov A.M."/>
            <person name="Nowrousian M."/>
            <person name="Sun S."/>
            <person name="Cuomo C.A."/>
            <person name="Heitman J."/>
        </authorList>
    </citation>
    <scope>NUCLEOTIDE SEQUENCE [LARGE SCALE GENOMIC DNA]</scope>
    <source>
        <strain evidence="10">CBS 11374</strain>
    </source>
</reference>
<accession>A0ABZ1D1Y4</accession>
<evidence type="ECO:0000256" key="6">
    <source>
        <dbReference type="ARBA" id="ARBA00023163"/>
    </source>
</evidence>
<feature type="region of interest" description="Disordered" evidence="8">
    <location>
        <begin position="91"/>
        <end position="129"/>
    </location>
</feature>
<keyword evidence="6" id="KW-0804">Transcription</keyword>
<evidence type="ECO:0000256" key="7">
    <source>
        <dbReference type="ARBA" id="ARBA00023242"/>
    </source>
</evidence>
<dbReference type="SUPFAM" id="SSF57701">
    <property type="entry name" value="Zn2/Cys6 DNA-binding domain"/>
    <property type="match status" value="1"/>
</dbReference>
<evidence type="ECO:0000256" key="2">
    <source>
        <dbReference type="ARBA" id="ARBA00022723"/>
    </source>
</evidence>
<keyword evidence="3" id="KW-0862">Zinc</keyword>
<feature type="domain" description="Zn(2)-C6 fungal-type" evidence="9">
    <location>
        <begin position="30"/>
        <end position="60"/>
    </location>
</feature>
<comment type="subcellular location">
    <subcellularLocation>
        <location evidence="1">Nucleus</location>
    </subcellularLocation>
</comment>
<evidence type="ECO:0000313" key="10">
    <source>
        <dbReference type="EMBL" id="WRT67559.1"/>
    </source>
</evidence>
<keyword evidence="7" id="KW-0539">Nucleus</keyword>
<dbReference type="GeneID" id="87956662"/>
<dbReference type="CDD" id="cd00067">
    <property type="entry name" value="GAL4"/>
    <property type="match status" value="1"/>
</dbReference>
<organism evidence="10 11">
    <name type="scientific">Kwoniella shivajii</name>
    <dbReference type="NCBI Taxonomy" id="564305"/>
    <lineage>
        <taxon>Eukaryota</taxon>
        <taxon>Fungi</taxon>
        <taxon>Dikarya</taxon>
        <taxon>Basidiomycota</taxon>
        <taxon>Agaricomycotina</taxon>
        <taxon>Tremellomycetes</taxon>
        <taxon>Tremellales</taxon>
        <taxon>Cryptococcaceae</taxon>
        <taxon>Kwoniella</taxon>
    </lineage>
</organism>
<name>A0ABZ1D1Y4_9TREE</name>
<evidence type="ECO:0000256" key="5">
    <source>
        <dbReference type="ARBA" id="ARBA00023125"/>
    </source>
</evidence>
<evidence type="ECO:0000259" key="9">
    <source>
        <dbReference type="PROSITE" id="PS50048"/>
    </source>
</evidence>
<dbReference type="InterPro" id="IPR051615">
    <property type="entry name" value="Transcr_Regulatory_Elem"/>
</dbReference>
<keyword evidence="11" id="KW-1185">Reference proteome</keyword>
<gene>
    <name evidence="10" type="ORF">IL334_004531</name>
</gene>
<dbReference type="InterPro" id="IPR001138">
    <property type="entry name" value="Zn2Cys6_DnaBD"/>
</dbReference>
<dbReference type="Gene3D" id="4.10.240.10">
    <property type="entry name" value="Zn(2)-C6 fungal-type DNA-binding domain"/>
    <property type="match status" value="1"/>
</dbReference>
<dbReference type="RefSeq" id="XP_062792299.1">
    <property type="nucleotide sequence ID" value="XM_062936248.1"/>
</dbReference>
<dbReference type="SMART" id="SM00066">
    <property type="entry name" value="GAL4"/>
    <property type="match status" value="1"/>
</dbReference>
<dbReference type="CDD" id="cd12148">
    <property type="entry name" value="fungal_TF_MHR"/>
    <property type="match status" value="1"/>
</dbReference>
<dbReference type="InterPro" id="IPR036864">
    <property type="entry name" value="Zn2-C6_fun-type_DNA-bd_sf"/>
</dbReference>
<feature type="compositionally biased region" description="Low complexity" evidence="8">
    <location>
        <begin position="1"/>
        <end position="17"/>
    </location>
</feature>
<proteinExistence type="predicted"/>
<evidence type="ECO:0000256" key="8">
    <source>
        <dbReference type="SAM" id="MobiDB-lite"/>
    </source>
</evidence>
<evidence type="ECO:0000256" key="1">
    <source>
        <dbReference type="ARBA" id="ARBA00004123"/>
    </source>
</evidence>
<sequence>MSAEGSSTPLSADLSSSFRPKKKRTNVGKACEPCRRRRCKCDGIKPSCTTCAVYKDECYWEPREDYRKPLSRQQVQALTTRVQDLERLLREHGLDPGTAGNTERAGSEDEGGEHRNNVEPESSGDMREWSQDHLVEGETGELQVHGPTSAFRHLSKYNHEGSRDLNHEMSPESPESLPFGYSRYLPQDVYLNEVQHDQAIDRFFTFYACWDMRTALHTDSPVKTAHYSPMLHNAILAIALGFSEWPYLRASDTRKIFAKKAKDFIDYEGMNPAVATVQAFAHLASYHSLAAEHNLVGLNMDDTRLLRKGNVTAVQAREEGLWAPYIGRSISLPEFTALPPTIDDELDNHIWNPEDPPTGTDCPLRPQPGMISTTFVHTVKLMRIGERIMNTFTWLESLPPALTFHNHAPKNGLPHILMLHLSQAWLVILLHRPFYRPLAGLPSGSSSDGAIPPGSSTAAWAVKQCDRAALQVITLLQIWHRLHNLRFCPPTAIQCCFIAGTTHLLSLASSQAPKKQTEALGRAQECIRLMKLMAVSWPAARGQQVLLENLLSEYGLSLGSQRLTEQIEKISLAKEEPPFDFIPHTTQNLATRVNESPMTIQDPPQVQNTQHAYQQNYPNPINIPSTPLGMTLAPSTGVINELNAWMSSSGSQTAYPIDALSSSFEASSQPSMLDGFMPNQGVNPATNHHTHTAWNPNGFELDRETQALLDNILRPHLDVEDPLQYEFGSGF</sequence>
<evidence type="ECO:0000256" key="3">
    <source>
        <dbReference type="ARBA" id="ARBA00022833"/>
    </source>
</evidence>
<protein>
    <recommendedName>
        <fullName evidence="9">Zn(2)-C6 fungal-type domain-containing protein</fullName>
    </recommendedName>
</protein>
<dbReference type="Proteomes" id="UP001329825">
    <property type="component" value="Chromosome 6"/>
</dbReference>
<dbReference type="PANTHER" id="PTHR31313">
    <property type="entry name" value="TY1 ENHANCER ACTIVATOR"/>
    <property type="match status" value="1"/>
</dbReference>
<dbReference type="PROSITE" id="PS00463">
    <property type="entry name" value="ZN2_CY6_FUNGAL_1"/>
    <property type="match status" value="1"/>
</dbReference>
<dbReference type="PANTHER" id="PTHR31313:SF81">
    <property type="entry name" value="TY1 ENHANCER ACTIVATOR"/>
    <property type="match status" value="1"/>
</dbReference>
<evidence type="ECO:0000256" key="4">
    <source>
        <dbReference type="ARBA" id="ARBA00023015"/>
    </source>
</evidence>
<keyword evidence="4" id="KW-0805">Transcription regulation</keyword>
<keyword evidence="2" id="KW-0479">Metal-binding</keyword>
<dbReference type="PROSITE" id="PS50048">
    <property type="entry name" value="ZN2_CY6_FUNGAL_2"/>
    <property type="match status" value="1"/>
</dbReference>
<dbReference type="Pfam" id="PF00172">
    <property type="entry name" value="Zn_clus"/>
    <property type="match status" value="1"/>
</dbReference>
<feature type="compositionally biased region" description="Basic and acidic residues" evidence="8">
    <location>
        <begin position="112"/>
        <end position="129"/>
    </location>
</feature>
<dbReference type="EMBL" id="CP141886">
    <property type="protein sequence ID" value="WRT67559.1"/>
    <property type="molecule type" value="Genomic_DNA"/>
</dbReference>